<keyword evidence="3" id="KW-1185">Reference proteome</keyword>
<dbReference type="EMBL" id="REGN01002848">
    <property type="protein sequence ID" value="RNA25850.1"/>
    <property type="molecule type" value="Genomic_DNA"/>
</dbReference>
<name>A0A3M7RR22_BRAPC</name>
<feature type="transmembrane region" description="Helical" evidence="1">
    <location>
        <begin position="40"/>
        <end position="62"/>
    </location>
</feature>
<reference evidence="2 3" key="1">
    <citation type="journal article" date="2018" name="Sci. Rep.">
        <title>Genomic signatures of local adaptation to the degree of environmental predictability in rotifers.</title>
        <authorList>
            <person name="Franch-Gras L."/>
            <person name="Hahn C."/>
            <person name="Garcia-Roger E.M."/>
            <person name="Carmona M.J."/>
            <person name="Serra M."/>
            <person name="Gomez A."/>
        </authorList>
    </citation>
    <scope>NUCLEOTIDE SEQUENCE [LARGE SCALE GENOMIC DNA]</scope>
    <source>
        <strain evidence="2">HYR1</strain>
    </source>
</reference>
<accession>A0A3M7RR22</accession>
<gene>
    <name evidence="2" type="ORF">BpHYR1_045830</name>
</gene>
<evidence type="ECO:0000313" key="2">
    <source>
        <dbReference type="EMBL" id="RNA25850.1"/>
    </source>
</evidence>
<feature type="transmembrane region" description="Helical" evidence="1">
    <location>
        <begin position="6"/>
        <end position="28"/>
    </location>
</feature>
<evidence type="ECO:0000313" key="3">
    <source>
        <dbReference type="Proteomes" id="UP000276133"/>
    </source>
</evidence>
<sequence length="71" mass="8080">MHTCGICFTLGFGFLIILSFESTVRLTVLQASHRQRTLPFVFNVHGIYYLISFFVISINYHLGNGIGVLER</sequence>
<comment type="caution">
    <text evidence="2">The sequence shown here is derived from an EMBL/GenBank/DDBJ whole genome shotgun (WGS) entry which is preliminary data.</text>
</comment>
<proteinExistence type="predicted"/>
<dbReference type="Proteomes" id="UP000276133">
    <property type="component" value="Unassembled WGS sequence"/>
</dbReference>
<keyword evidence="1" id="KW-1133">Transmembrane helix</keyword>
<evidence type="ECO:0000256" key="1">
    <source>
        <dbReference type="SAM" id="Phobius"/>
    </source>
</evidence>
<keyword evidence="1" id="KW-0472">Membrane</keyword>
<organism evidence="2 3">
    <name type="scientific">Brachionus plicatilis</name>
    <name type="common">Marine rotifer</name>
    <name type="synonym">Brachionus muelleri</name>
    <dbReference type="NCBI Taxonomy" id="10195"/>
    <lineage>
        <taxon>Eukaryota</taxon>
        <taxon>Metazoa</taxon>
        <taxon>Spiralia</taxon>
        <taxon>Gnathifera</taxon>
        <taxon>Rotifera</taxon>
        <taxon>Eurotatoria</taxon>
        <taxon>Monogononta</taxon>
        <taxon>Pseudotrocha</taxon>
        <taxon>Ploima</taxon>
        <taxon>Brachionidae</taxon>
        <taxon>Brachionus</taxon>
    </lineage>
</organism>
<keyword evidence="1" id="KW-0812">Transmembrane</keyword>
<protein>
    <submittedName>
        <fullName evidence="2">Uncharacterized protein</fullName>
    </submittedName>
</protein>
<dbReference type="AlphaFoldDB" id="A0A3M7RR22"/>